<name>A0ABS9HMV9_9CORY</name>
<dbReference type="RefSeq" id="WP_046205081.1">
    <property type="nucleotide sequence ID" value="NZ_JAKJKU010000003.1"/>
</dbReference>
<reference evidence="1 2" key="1">
    <citation type="submission" date="2022-01" db="EMBL/GenBank/DDBJ databases">
        <title>Identification and Characterization of Corynebacterium sp.</title>
        <authorList>
            <person name="Luo Q."/>
            <person name="Qu P."/>
            <person name="Chen Q."/>
        </authorList>
    </citation>
    <scope>NUCLEOTIDE SEQUENCE [LARGE SCALE GENOMIC DNA]</scope>
    <source>
        <strain evidence="1 2">MC-12</strain>
    </source>
</reference>
<sequence length="89" mass="9948">MVRKTRGSGERNNSHIKCAFTADAGLPLISPTLTPLVTADARPSVVVVDPQAHMKKPADHLPSKWFSRRYVENLCAGGRKKPDKHFRQR</sequence>
<proteinExistence type="predicted"/>
<evidence type="ECO:0000313" key="2">
    <source>
        <dbReference type="Proteomes" id="UP001200604"/>
    </source>
</evidence>
<keyword evidence="2" id="KW-1185">Reference proteome</keyword>
<organism evidence="1 2">
    <name type="scientific">Corynebacterium parakroppenstedtii</name>
    <dbReference type="NCBI Taxonomy" id="2828363"/>
    <lineage>
        <taxon>Bacteria</taxon>
        <taxon>Bacillati</taxon>
        <taxon>Actinomycetota</taxon>
        <taxon>Actinomycetes</taxon>
        <taxon>Mycobacteriales</taxon>
        <taxon>Corynebacteriaceae</taxon>
        <taxon>Corynebacterium</taxon>
    </lineage>
</organism>
<dbReference type="EMBL" id="JAKJKU010000003">
    <property type="protein sequence ID" value="MCF6774356.1"/>
    <property type="molecule type" value="Genomic_DNA"/>
</dbReference>
<gene>
    <name evidence="1" type="ORF">L3H44_08060</name>
</gene>
<protein>
    <submittedName>
        <fullName evidence="1">Uncharacterized protein</fullName>
    </submittedName>
</protein>
<dbReference type="Proteomes" id="UP001200604">
    <property type="component" value="Unassembled WGS sequence"/>
</dbReference>
<evidence type="ECO:0000313" key="1">
    <source>
        <dbReference type="EMBL" id="MCF6774356.1"/>
    </source>
</evidence>
<accession>A0ABS9HMV9</accession>
<comment type="caution">
    <text evidence="1">The sequence shown here is derived from an EMBL/GenBank/DDBJ whole genome shotgun (WGS) entry which is preliminary data.</text>
</comment>